<proteinExistence type="predicted"/>
<protein>
    <submittedName>
        <fullName evidence="1">Uncharacterized protein</fullName>
    </submittedName>
</protein>
<name>A0A9D1EDS7_9FIRM</name>
<dbReference type="Proteomes" id="UP000824201">
    <property type="component" value="Unassembled WGS sequence"/>
</dbReference>
<gene>
    <name evidence="1" type="ORF">IAC96_05785</name>
</gene>
<dbReference type="EMBL" id="DVHN01000063">
    <property type="protein sequence ID" value="HIR88444.1"/>
    <property type="molecule type" value="Genomic_DNA"/>
</dbReference>
<comment type="caution">
    <text evidence="1">The sequence shown here is derived from an EMBL/GenBank/DDBJ whole genome shotgun (WGS) entry which is preliminary data.</text>
</comment>
<evidence type="ECO:0000313" key="2">
    <source>
        <dbReference type="Proteomes" id="UP000824201"/>
    </source>
</evidence>
<organism evidence="1 2">
    <name type="scientific">Candidatus Fimimorpha faecalis</name>
    <dbReference type="NCBI Taxonomy" id="2840824"/>
    <lineage>
        <taxon>Bacteria</taxon>
        <taxon>Bacillati</taxon>
        <taxon>Bacillota</taxon>
        <taxon>Clostridia</taxon>
        <taxon>Eubacteriales</taxon>
        <taxon>Candidatus Fimimorpha</taxon>
    </lineage>
</organism>
<accession>A0A9D1EDS7</accession>
<reference evidence="1" key="1">
    <citation type="submission" date="2020-10" db="EMBL/GenBank/DDBJ databases">
        <authorList>
            <person name="Gilroy R."/>
        </authorList>
    </citation>
    <scope>NUCLEOTIDE SEQUENCE</scope>
    <source>
        <strain evidence="1">ChiW13-3771</strain>
    </source>
</reference>
<reference evidence="1" key="2">
    <citation type="journal article" date="2021" name="PeerJ">
        <title>Extensive microbial diversity within the chicken gut microbiome revealed by metagenomics and culture.</title>
        <authorList>
            <person name="Gilroy R."/>
            <person name="Ravi A."/>
            <person name="Getino M."/>
            <person name="Pursley I."/>
            <person name="Horton D.L."/>
            <person name="Alikhan N.F."/>
            <person name="Baker D."/>
            <person name="Gharbi K."/>
            <person name="Hall N."/>
            <person name="Watson M."/>
            <person name="Adriaenssens E.M."/>
            <person name="Foster-Nyarko E."/>
            <person name="Jarju S."/>
            <person name="Secka A."/>
            <person name="Antonio M."/>
            <person name="Oren A."/>
            <person name="Chaudhuri R.R."/>
            <person name="La Ragione R."/>
            <person name="Hildebrand F."/>
            <person name="Pallen M.J."/>
        </authorList>
    </citation>
    <scope>NUCLEOTIDE SEQUENCE</scope>
    <source>
        <strain evidence="1">ChiW13-3771</strain>
    </source>
</reference>
<sequence length="106" mass="11874">MTEFVAADLGVSVGDSVMLVASRGREKYIISGIYQCANDMGANIRMSREGYDQIGEETANMWCMHYFPQDVSKQSFIVQMLENNYGGDVYLHENSWPGLYGILSAM</sequence>
<dbReference type="AlphaFoldDB" id="A0A9D1EDS7"/>
<evidence type="ECO:0000313" key="1">
    <source>
        <dbReference type="EMBL" id="HIR88444.1"/>
    </source>
</evidence>